<evidence type="ECO:0000256" key="4">
    <source>
        <dbReference type="ARBA" id="ARBA00023012"/>
    </source>
</evidence>
<dbReference type="InterPro" id="IPR003594">
    <property type="entry name" value="HATPase_dom"/>
</dbReference>
<dbReference type="PROSITE" id="PS50042">
    <property type="entry name" value="CNMP_BINDING_3"/>
    <property type="match status" value="1"/>
</dbReference>
<proteinExistence type="predicted"/>
<dbReference type="SUPFAM" id="SSF55874">
    <property type="entry name" value="ATPase domain of HSP90 chaperone/DNA topoisomerase II/histidine kinase"/>
    <property type="match status" value="1"/>
</dbReference>
<dbReference type="InterPro" id="IPR000595">
    <property type="entry name" value="cNMP-bd_dom"/>
</dbReference>
<evidence type="ECO:0000256" key="1">
    <source>
        <dbReference type="ARBA" id="ARBA00000085"/>
    </source>
</evidence>
<dbReference type="Gene3D" id="2.60.120.10">
    <property type="entry name" value="Jelly Rolls"/>
    <property type="match status" value="1"/>
</dbReference>
<accession>A0A1G9Y2M7</accession>
<dbReference type="Proteomes" id="UP000198680">
    <property type="component" value="Unassembled WGS sequence"/>
</dbReference>
<name>A0A1G9Y2M7_9ACTN</name>
<dbReference type="EMBL" id="FNHE01000011">
    <property type="protein sequence ID" value="SDN02705.1"/>
    <property type="molecule type" value="Genomic_DNA"/>
</dbReference>
<evidence type="ECO:0000259" key="5">
    <source>
        <dbReference type="PROSITE" id="PS50042"/>
    </source>
</evidence>
<keyword evidence="4" id="KW-0902">Two-component regulatory system</keyword>
<comment type="catalytic activity">
    <reaction evidence="1">
        <text>ATP + protein L-histidine = ADP + protein N-phospho-L-histidine.</text>
        <dbReference type="EC" id="2.7.13.3"/>
    </reaction>
</comment>
<keyword evidence="3" id="KW-0418">Kinase</keyword>
<dbReference type="Gene3D" id="3.30.565.10">
    <property type="entry name" value="Histidine kinase-like ATPase, C-terminal domain"/>
    <property type="match status" value="1"/>
</dbReference>
<sequence>MTELARSPEGGAPVTTAAERLGPAELRELFLFADLDDQQLAWVAEHGAVVAFPAGAEVSVEGEPARCFSVLLEGTLAMSRRVGGSEVETVRTSHRGVYSGAVQFYVGERVDQRYPATVRAVTDCRFLELPAAEFAAQFRRWYPMAVHLLEGMFIGQRNSAELVGQRERLLALGKLTAGLTHELNNPAAAASRAAAALRERFAGMRHKLALLSEGRLDGAVLRALTGLQEELVARVGSAPELTALERADREDELGDWLDERDVGGAYELAGVFVGAGLGPADLQRVADAVEPAALEPALRWLAYAVETESLLAEIADSTGRISGLVDAARQYSQLDRAPYQPTDLHAGLDATLVMLGAKTPPGVRVVKDYDRSLPPVPGYPGELNQVWTNLIVNALDAMAGEGTLTLRTAREGDCALVEVADTGPGIPEELRQRVFEPFFTTKPVGQGTGLGLDVSYRVVVTRHGGDLRVRSRPGDTRFQVRLPLTEAAPA</sequence>
<dbReference type="InterPro" id="IPR004358">
    <property type="entry name" value="Sig_transdc_His_kin-like_C"/>
</dbReference>
<dbReference type="RefSeq" id="WP_245700566.1">
    <property type="nucleotide sequence ID" value="NZ_FNHE01000011.1"/>
</dbReference>
<dbReference type="InterPro" id="IPR014710">
    <property type="entry name" value="RmlC-like_jellyroll"/>
</dbReference>
<dbReference type="SUPFAM" id="SSF51206">
    <property type="entry name" value="cAMP-binding domain-like"/>
    <property type="match status" value="1"/>
</dbReference>
<keyword evidence="3" id="KW-0808">Transferase</keyword>
<dbReference type="SMART" id="SM00387">
    <property type="entry name" value="HATPase_c"/>
    <property type="match status" value="1"/>
</dbReference>
<dbReference type="EC" id="2.7.13.3" evidence="2"/>
<dbReference type="PRINTS" id="PR00344">
    <property type="entry name" value="BCTRLSENSOR"/>
</dbReference>
<dbReference type="STRING" id="1137991.SAMN05660642_03845"/>
<dbReference type="AlphaFoldDB" id="A0A1G9Y2M7"/>
<evidence type="ECO:0000259" key="6">
    <source>
        <dbReference type="PROSITE" id="PS50109"/>
    </source>
</evidence>
<dbReference type="PROSITE" id="PS50109">
    <property type="entry name" value="HIS_KIN"/>
    <property type="match status" value="1"/>
</dbReference>
<dbReference type="InterPro" id="IPR005467">
    <property type="entry name" value="His_kinase_dom"/>
</dbReference>
<dbReference type="GO" id="GO:0000160">
    <property type="term" value="P:phosphorelay signal transduction system"/>
    <property type="evidence" value="ECO:0007669"/>
    <property type="project" value="UniProtKB-KW"/>
</dbReference>
<dbReference type="InterPro" id="IPR018490">
    <property type="entry name" value="cNMP-bd_dom_sf"/>
</dbReference>
<feature type="domain" description="Histidine kinase" evidence="6">
    <location>
        <begin position="306"/>
        <end position="486"/>
    </location>
</feature>
<evidence type="ECO:0000313" key="7">
    <source>
        <dbReference type="EMBL" id="SDN02705.1"/>
    </source>
</evidence>
<dbReference type="SMART" id="SM00100">
    <property type="entry name" value="cNMP"/>
    <property type="match status" value="1"/>
</dbReference>
<dbReference type="Pfam" id="PF02518">
    <property type="entry name" value="HATPase_c"/>
    <property type="match status" value="1"/>
</dbReference>
<feature type="domain" description="Cyclic nucleotide-binding" evidence="5">
    <location>
        <begin position="31"/>
        <end position="134"/>
    </location>
</feature>
<evidence type="ECO:0000256" key="3">
    <source>
        <dbReference type="ARBA" id="ARBA00022777"/>
    </source>
</evidence>
<organism evidence="7 8">
    <name type="scientific">Geodermatophilus siccatus</name>
    <dbReference type="NCBI Taxonomy" id="1137991"/>
    <lineage>
        <taxon>Bacteria</taxon>
        <taxon>Bacillati</taxon>
        <taxon>Actinomycetota</taxon>
        <taxon>Actinomycetes</taxon>
        <taxon>Geodermatophilales</taxon>
        <taxon>Geodermatophilaceae</taxon>
        <taxon>Geodermatophilus</taxon>
    </lineage>
</organism>
<dbReference type="PANTHER" id="PTHR43065">
    <property type="entry name" value="SENSOR HISTIDINE KINASE"/>
    <property type="match status" value="1"/>
</dbReference>
<dbReference type="InterPro" id="IPR036890">
    <property type="entry name" value="HATPase_C_sf"/>
</dbReference>
<gene>
    <name evidence="7" type="ORF">SAMN05660642_03845</name>
</gene>
<evidence type="ECO:0000256" key="2">
    <source>
        <dbReference type="ARBA" id="ARBA00012438"/>
    </source>
</evidence>
<dbReference type="PANTHER" id="PTHR43065:SF48">
    <property type="entry name" value="HISTIDINE KINASE"/>
    <property type="match status" value="1"/>
</dbReference>
<dbReference type="GO" id="GO:0004673">
    <property type="term" value="F:protein histidine kinase activity"/>
    <property type="evidence" value="ECO:0007669"/>
    <property type="project" value="UniProtKB-EC"/>
</dbReference>
<protein>
    <recommendedName>
        <fullName evidence="2">histidine kinase</fullName>
        <ecNumber evidence="2">2.7.13.3</ecNumber>
    </recommendedName>
</protein>
<keyword evidence="8" id="KW-1185">Reference proteome</keyword>
<evidence type="ECO:0000313" key="8">
    <source>
        <dbReference type="Proteomes" id="UP000198680"/>
    </source>
</evidence>
<dbReference type="CDD" id="cd00038">
    <property type="entry name" value="CAP_ED"/>
    <property type="match status" value="1"/>
</dbReference>
<dbReference type="Gene3D" id="1.10.287.130">
    <property type="match status" value="1"/>
</dbReference>
<reference evidence="8" key="1">
    <citation type="submission" date="2016-10" db="EMBL/GenBank/DDBJ databases">
        <authorList>
            <person name="Varghese N."/>
            <person name="Submissions S."/>
        </authorList>
    </citation>
    <scope>NUCLEOTIDE SEQUENCE [LARGE SCALE GENOMIC DNA]</scope>
    <source>
        <strain evidence="8">DSM 45419</strain>
    </source>
</reference>
<dbReference type="Pfam" id="PF00027">
    <property type="entry name" value="cNMP_binding"/>
    <property type="match status" value="1"/>
</dbReference>